<reference evidence="1" key="4">
    <citation type="submission" date="2023-08" db="EMBL/GenBank/DDBJ databases">
        <authorList>
            <person name="Guima S.E.S."/>
            <person name="Martins L.F."/>
            <person name="Silva A.M."/>
            <person name="Setubal J.C."/>
        </authorList>
    </citation>
    <scope>NUCLEOTIDE SEQUENCE</scope>
    <source>
        <strain evidence="1">ZC4RG45</strain>
    </source>
</reference>
<proteinExistence type="predicted"/>
<reference evidence="1" key="1">
    <citation type="submission" date="2018-05" db="EMBL/GenBank/DDBJ databases">
        <authorList>
            <person name="Moura L."/>
            <person name="Setubal J.C."/>
        </authorList>
    </citation>
    <scope>NUCLEOTIDE SEQUENCE</scope>
    <source>
        <strain evidence="1">ZC4RG45</strain>
    </source>
</reference>
<evidence type="ECO:0000313" key="1">
    <source>
        <dbReference type="EMBL" id="MFO7191449.1"/>
    </source>
</evidence>
<dbReference type="InterPro" id="IPR015057">
    <property type="entry name" value="Rv2632c-like"/>
</dbReference>
<dbReference type="InterPro" id="IPR038070">
    <property type="entry name" value="Rv2632c-like_sf"/>
</dbReference>
<evidence type="ECO:0000313" key="3">
    <source>
        <dbReference type="Proteomes" id="UP000249324"/>
    </source>
</evidence>
<dbReference type="STRING" id="1111738.GCA_000427905_02482"/>
<dbReference type="EMBL" id="QGUI02000030">
    <property type="protein sequence ID" value="MFO7191449.1"/>
    <property type="molecule type" value="Genomic_DNA"/>
</dbReference>
<comment type="caution">
    <text evidence="2">The sequence shown here is derived from an EMBL/GenBank/DDBJ whole genome shotgun (WGS) entry which is preliminary data.</text>
</comment>
<organism evidence="2">
    <name type="scientific">Thermocrispum agreste</name>
    <dbReference type="NCBI Taxonomy" id="37925"/>
    <lineage>
        <taxon>Bacteria</taxon>
        <taxon>Bacillati</taxon>
        <taxon>Actinomycetota</taxon>
        <taxon>Actinomycetes</taxon>
        <taxon>Pseudonocardiales</taxon>
        <taxon>Pseudonocardiaceae</taxon>
        <taxon>Thermocrispum</taxon>
    </lineage>
</organism>
<dbReference type="EMBL" id="QGUI01000397">
    <property type="protein sequence ID" value="PZM96321.1"/>
    <property type="molecule type" value="Genomic_DNA"/>
</dbReference>
<dbReference type="SUPFAM" id="SSF143212">
    <property type="entry name" value="Rv2632c-like"/>
    <property type="match status" value="1"/>
</dbReference>
<reference evidence="1 3" key="3">
    <citation type="journal article" date="2021" name="BMC Genomics">
        <title>Genome-resolved metagenome and metatranscriptome analyses of thermophilic composting reveal key bacterial players and their metabolic interactions.</title>
        <authorList>
            <person name="Braga L.P.P."/>
            <person name="Pereira R.V."/>
            <person name="Martins L.F."/>
            <person name="Moura L.M.S."/>
            <person name="Sanchez F.B."/>
            <person name="Patane J.S.L."/>
            <person name="da Silva A.M."/>
            <person name="Setubal J.C."/>
        </authorList>
    </citation>
    <scope>NUCLEOTIDE SEQUENCE [LARGE SCALE GENOMIC DNA]</scope>
    <source>
        <strain evidence="1">ZC4RG45</strain>
    </source>
</reference>
<evidence type="ECO:0000313" key="2">
    <source>
        <dbReference type="EMBL" id="PZM96321.1"/>
    </source>
</evidence>
<sequence>MPEAKTWTVEIVIDEHERQTRARAELRTTDAATVGTGLARRNPHDEDVPAIGDELAVARALADLSHQLVEQASADIEAVTHRPTSLVE</sequence>
<dbReference type="Proteomes" id="UP000249324">
    <property type="component" value="Unassembled WGS sequence"/>
</dbReference>
<gene>
    <name evidence="1" type="ORF">DIU77_004320</name>
    <name evidence="2" type="ORF">DIU77_10950</name>
</gene>
<reference evidence="2" key="2">
    <citation type="submission" date="2018-05" db="EMBL/GenBank/DDBJ databases">
        <authorList>
            <person name="Lanie J.A."/>
            <person name="Ng W.-L."/>
            <person name="Kazmierczak K.M."/>
            <person name="Andrzejewski T.M."/>
            <person name="Davidsen T.M."/>
            <person name="Wayne K.J."/>
            <person name="Tettelin H."/>
            <person name="Glass J.I."/>
            <person name="Rusch D."/>
            <person name="Podicherti R."/>
            <person name="Tsui H.-C.T."/>
            <person name="Winkler M.E."/>
        </authorList>
    </citation>
    <scope>NUCLEOTIDE SEQUENCE</scope>
    <source>
        <strain evidence="2">ZC4RG45</strain>
    </source>
</reference>
<dbReference type="Gene3D" id="3.30.160.240">
    <property type="entry name" value="Rv1738"/>
    <property type="match status" value="1"/>
</dbReference>
<dbReference type="Pfam" id="PF08962">
    <property type="entry name" value="Rv2632c-like"/>
    <property type="match status" value="1"/>
</dbReference>
<name>A0A2W4JD07_9PSEU</name>
<protein>
    <submittedName>
        <fullName evidence="2">DUF1876 domain-containing protein</fullName>
    </submittedName>
</protein>
<dbReference type="AlphaFoldDB" id="A0A2W4JD07"/>
<accession>A0A2W4JD07</accession>